<organism evidence="3 4">
    <name type="scientific">Branchiostoma floridae</name>
    <name type="common">Florida lancelet</name>
    <name type="synonym">Amphioxus</name>
    <dbReference type="NCBI Taxonomy" id="7739"/>
    <lineage>
        <taxon>Eukaryota</taxon>
        <taxon>Metazoa</taxon>
        <taxon>Chordata</taxon>
        <taxon>Cephalochordata</taxon>
        <taxon>Leptocardii</taxon>
        <taxon>Amphioxiformes</taxon>
        <taxon>Branchiostomatidae</taxon>
        <taxon>Branchiostoma</taxon>
    </lineage>
</organism>
<evidence type="ECO:0000313" key="3">
    <source>
        <dbReference type="Proteomes" id="UP000001554"/>
    </source>
</evidence>
<dbReference type="Gene3D" id="1.10.10.2560">
    <property type="match status" value="1"/>
</dbReference>
<name>A0A9J7LDP2_BRAFL</name>
<dbReference type="GO" id="GO:0008168">
    <property type="term" value="F:methyltransferase activity"/>
    <property type="evidence" value="ECO:0007669"/>
    <property type="project" value="UniProtKB-KW"/>
</dbReference>
<keyword evidence="1 4" id="KW-0489">Methyltransferase</keyword>
<dbReference type="AlphaFoldDB" id="A0A9J7LDP2"/>
<dbReference type="PANTHER" id="PTHR44942">
    <property type="entry name" value="METHYLTRANSF_11 DOMAIN-CONTAINING PROTEIN"/>
    <property type="match status" value="1"/>
</dbReference>
<proteinExistence type="predicted"/>
<keyword evidence="3" id="KW-1185">Reference proteome</keyword>
<dbReference type="InterPro" id="IPR051052">
    <property type="entry name" value="Diverse_substrate_MTase"/>
</dbReference>
<evidence type="ECO:0000256" key="1">
    <source>
        <dbReference type="ARBA" id="ARBA00022603"/>
    </source>
</evidence>
<evidence type="ECO:0000313" key="4">
    <source>
        <dbReference type="RefSeq" id="XP_035680099.1"/>
    </source>
</evidence>
<dbReference type="PANTHER" id="PTHR44942:SF4">
    <property type="entry name" value="METHYLTRANSFERASE TYPE 11 DOMAIN-CONTAINING PROTEIN"/>
    <property type="match status" value="1"/>
</dbReference>
<dbReference type="KEGG" id="bfo:118418331"/>
<accession>A0A9J7LDP2</accession>
<dbReference type="GeneID" id="118418331"/>
<evidence type="ECO:0000256" key="2">
    <source>
        <dbReference type="ARBA" id="ARBA00022679"/>
    </source>
</evidence>
<dbReference type="OrthoDB" id="506498at2759"/>
<protein>
    <submittedName>
        <fullName evidence="4">Methyltransferase DDB_G0268948</fullName>
    </submittedName>
</protein>
<keyword evidence="2" id="KW-0808">Transferase</keyword>
<gene>
    <name evidence="4" type="primary">LOC118418331</name>
</gene>
<reference evidence="3" key="1">
    <citation type="journal article" date="2020" name="Nat. Ecol. Evol.">
        <title>Deeply conserved synteny resolves early events in vertebrate evolution.</title>
        <authorList>
            <person name="Simakov O."/>
            <person name="Marletaz F."/>
            <person name="Yue J.X."/>
            <person name="O'Connell B."/>
            <person name="Jenkins J."/>
            <person name="Brandt A."/>
            <person name="Calef R."/>
            <person name="Tung C.H."/>
            <person name="Huang T.K."/>
            <person name="Schmutz J."/>
            <person name="Satoh N."/>
            <person name="Yu J.K."/>
            <person name="Putnam N.H."/>
            <person name="Green R.E."/>
            <person name="Rokhsar D.S."/>
        </authorList>
    </citation>
    <scope>NUCLEOTIDE SEQUENCE [LARGE SCALE GENOMIC DNA]</scope>
    <source>
        <strain evidence="3">S238N-H82</strain>
    </source>
</reference>
<dbReference type="Proteomes" id="UP000001554">
    <property type="component" value="Chromosome 6"/>
</dbReference>
<dbReference type="GO" id="GO:0032259">
    <property type="term" value="P:methylation"/>
    <property type="evidence" value="ECO:0007669"/>
    <property type="project" value="UniProtKB-KW"/>
</dbReference>
<reference evidence="4" key="2">
    <citation type="submission" date="2025-08" db="UniProtKB">
        <authorList>
            <consortium name="RefSeq"/>
        </authorList>
    </citation>
    <scope>IDENTIFICATION</scope>
    <source>
        <strain evidence="4">S238N-H82</strain>
        <tissue evidence="4">Testes</tissue>
    </source>
</reference>
<dbReference type="RefSeq" id="XP_035680099.1">
    <property type="nucleotide sequence ID" value="XM_035824206.1"/>
</dbReference>
<sequence>MPYEETIRDYSMSIKGEYTLPEFIGYLSTWSGYQEYCRRHPEDLGALLQNLQQRLYETTKTTKPVEELIFHVYFPVFLLLSRKPEL</sequence>